<keyword evidence="2" id="KW-1185">Reference proteome</keyword>
<evidence type="ECO:0000313" key="1">
    <source>
        <dbReference type="EMBL" id="KAF6231730.1"/>
    </source>
</evidence>
<dbReference type="EMBL" id="JACCJC010000054">
    <property type="protein sequence ID" value="KAF6231730.1"/>
    <property type="molecule type" value="Genomic_DNA"/>
</dbReference>
<organism evidence="1 2">
    <name type="scientific">Letharia columbiana</name>
    <dbReference type="NCBI Taxonomy" id="112416"/>
    <lineage>
        <taxon>Eukaryota</taxon>
        <taxon>Fungi</taxon>
        <taxon>Dikarya</taxon>
        <taxon>Ascomycota</taxon>
        <taxon>Pezizomycotina</taxon>
        <taxon>Lecanoromycetes</taxon>
        <taxon>OSLEUM clade</taxon>
        <taxon>Lecanoromycetidae</taxon>
        <taxon>Lecanorales</taxon>
        <taxon>Lecanorineae</taxon>
        <taxon>Parmeliaceae</taxon>
        <taxon>Letharia</taxon>
    </lineage>
</organism>
<comment type="caution">
    <text evidence="1">The sequence shown here is derived from an EMBL/GenBank/DDBJ whole genome shotgun (WGS) entry which is preliminary data.</text>
</comment>
<sequence>MDSSSKLIDQALPPLLALPVELKWQIISHLDHDEYPSLACLRRTHSSFLNVIPKAQIRSKLSDTELSNQLLKTELEYAYLLPVVHYPCYICARVLPIWDFATTPCRRSDHLDDEPYWGRRSCEDCCMLKTSSYRRSFIESLVWIGTTLEELPTPPLRPRLRSGNETSVKVMTEDLFEHMRNLRQQAQDHGAETSLRLARRDS</sequence>
<evidence type="ECO:0008006" key="3">
    <source>
        <dbReference type="Google" id="ProtNLM"/>
    </source>
</evidence>
<dbReference type="Proteomes" id="UP000578531">
    <property type="component" value="Unassembled WGS sequence"/>
</dbReference>
<accession>A0A8H6FND6</accession>
<dbReference type="OrthoDB" id="5281164at2759"/>
<dbReference type="GeneID" id="59291679"/>
<proteinExistence type="predicted"/>
<gene>
    <name evidence="1" type="ORF">HO173_010032</name>
</gene>
<name>A0A8H6FND6_9LECA</name>
<evidence type="ECO:0000313" key="2">
    <source>
        <dbReference type="Proteomes" id="UP000578531"/>
    </source>
</evidence>
<dbReference type="RefSeq" id="XP_037161162.1">
    <property type="nucleotide sequence ID" value="XM_037311918.1"/>
</dbReference>
<protein>
    <recommendedName>
        <fullName evidence="3">F-box domain-containing protein</fullName>
    </recommendedName>
</protein>
<reference evidence="1 2" key="1">
    <citation type="journal article" date="2020" name="Genomics">
        <title>Complete, high-quality genomes from long-read metagenomic sequencing of two wolf lichen thalli reveals enigmatic genome architecture.</title>
        <authorList>
            <person name="McKenzie S.K."/>
            <person name="Walston R.F."/>
            <person name="Allen J.L."/>
        </authorList>
    </citation>
    <scope>NUCLEOTIDE SEQUENCE [LARGE SCALE GENOMIC DNA]</scope>
    <source>
        <strain evidence="1">WasteWater2</strain>
    </source>
</reference>
<dbReference type="AlphaFoldDB" id="A0A8H6FND6"/>